<gene>
    <name evidence="3" type="ORF">FHP25_11990</name>
</gene>
<keyword evidence="1" id="KW-0812">Transmembrane</keyword>
<dbReference type="EMBL" id="VDUZ01000011">
    <property type="protein sequence ID" value="TXL76362.1"/>
    <property type="molecule type" value="Genomic_DNA"/>
</dbReference>
<keyword evidence="4" id="KW-1185">Reference proteome</keyword>
<feature type="domain" description="TadE-like" evidence="2">
    <location>
        <begin position="17"/>
        <end position="56"/>
    </location>
</feature>
<sequence length="137" mass="14509">MRAFARCLARDEGGGPAIEFAIAGPVVLLVLFGCIEFGRVFWIRNTLEYAVEEAARYATLNKSATQSDIQTKVRSNVLGINPGIVQVAVVSAPGANVDYKTITATLSTNGGQISLISGLLPVKMLTVSAQTRSVVPK</sequence>
<feature type="transmembrane region" description="Helical" evidence="1">
    <location>
        <begin position="20"/>
        <end position="42"/>
    </location>
</feature>
<comment type="caution">
    <text evidence="3">The sequence shown here is derived from an EMBL/GenBank/DDBJ whole genome shotgun (WGS) entry which is preliminary data.</text>
</comment>
<accession>A0A5C8PNK9</accession>
<dbReference type="Proteomes" id="UP000321638">
    <property type="component" value="Unassembled WGS sequence"/>
</dbReference>
<proteinExistence type="predicted"/>
<evidence type="ECO:0000259" key="2">
    <source>
        <dbReference type="Pfam" id="PF07811"/>
    </source>
</evidence>
<keyword evidence="1" id="KW-1133">Transmembrane helix</keyword>
<keyword evidence="1" id="KW-0472">Membrane</keyword>
<evidence type="ECO:0000313" key="4">
    <source>
        <dbReference type="Proteomes" id="UP000321638"/>
    </source>
</evidence>
<dbReference type="RefSeq" id="WP_147847171.1">
    <property type="nucleotide sequence ID" value="NZ_VDUZ01000011.1"/>
</dbReference>
<organism evidence="3 4">
    <name type="scientific">Vineibacter terrae</name>
    <dbReference type="NCBI Taxonomy" id="2586908"/>
    <lineage>
        <taxon>Bacteria</taxon>
        <taxon>Pseudomonadati</taxon>
        <taxon>Pseudomonadota</taxon>
        <taxon>Alphaproteobacteria</taxon>
        <taxon>Hyphomicrobiales</taxon>
        <taxon>Vineibacter</taxon>
    </lineage>
</organism>
<dbReference type="PROSITE" id="PS51257">
    <property type="entry name" value="PROKAR_LIPOPROTEIN"/>
    <property type="match status" value="1"/>
</dbReference>
<dbReference type="InterPro" id="IPR012495">
    <property type="entry name" value="TadE-like_dom"/>
</dbReference>
<dbReference type="AlphaFoldDB" id="A0A5C8PNK9"/>
<reference evidence="3 4" key="1">
    <citation type="submission" date="2019-06" db="EMBL/GenBank/DDBJ databases">
        <title>New taxonomy in bacterial strain CC-CFT640, isolated from vineyard.</title>
        <authorList>
            <person name="Lin S.-Y."/>
            <person name="Tsai C.-F."/>
            <person name="Young C.-C."/>
        </authorList>
    </citation>
    <scope>NUCLEOTIDE SEQUENCE [LARGE SCALE GENOMIC DNA]</scope>
    <source>
        <strain evidence="3 4">CC-CFT640</strain>
    </source>
</reference>
<dbReference type="OrthoDB" id="7427721at2"/>
<protein>
    <submittedName>
        <fullName evidence="3">Pilus assembly protein</fullName>
    </submittedName>
</protein>
<name>A0A5C8PNK9_9HYPH</name>
<evidence type="ECO:0000313" key="3">
    <source>
        <dbReference type="EMBL" id="TXL76362.1"/>
    </source>
</evidence>
<evidence type="ECO:0000256" key="1">
    <source>
        <dbReference type="SAM" id="Phobius"/>
    </source>
</evidence>
<dbReference type="Pfam" id="PF07811">
    <property type="entry name" value="TadE"/>
    <property type="match status" value="1"/>
</dbReference>